<feature type="transmembrane region" description="Helical" evidence="1">
    <location>
        <begin position="98"/>
        <end position="115"/>
    </location>
</feature>
<feature type="transmembrane region" description="Helical" evidence="1">
    <location>
        <begin position="61"/>
        <end position="78"/>
    </location>
</feature>
<keyword evidence="1" id="KW-0812">Transmembrane</keyword>
<reference evidence="2 3" key="1">
    <citation type="submission" date="2020-04" db="EMBL/GenBank/DDBJ databases">
        <title>Vibrio sp. SM6, a novel species isolated from seawater.</title>
        <authorList>
            <person name="Wang X."/>
        </authorList>
    </citation>
    <scope>NUCLEOTIDE SEQUENCE [LARGE SCALE GENOMIC DNA]</scope>
    <source>
        <strain evidence="2 3">SM6</strain>
    </source>
</reference>
<dbReference type="RefSeq" id="WP_168835594.1">
    <property type="nucleotide sequence ID" value="NZ_JABAIK010000005.1"/>
</dbReference>
<proteinExistence type="predicted"/>
<evidence type="ECO:0000313" key="3">
    <source>
        <dbReference type="Proteomes" id="UP000535589"/>
    </source>
</evidence>
<dbReference type="EMBL" id="JABAIK010000005">
    <property type="protein sequence ID" value="NLS12490.1"/>
    <property type="molecule type" value="Genomic_DNA"/>
</dbReference>
<feature type="transmembrane region" description="Helical" evidence="1">
    <location>
        <begin position="360"/>
        <end position="385"/>
    </location>
</feature>
<accession>A0A7X8YGF6</accession>
<comment type="caution">
    <text evidence="2">The sequence shown here is derived from an EMBL/GenBank/DDBJ whole genome shotgun (WGS) entry which is preliminary data.</text>
</comment>
<gene>
    <name evidence="2" type="ORF">HGP28_06195</name>
</gene>
<feature type="transmembrane region" description="Helical" evidence="1">
    <location>
        <begin position="448"/>
        <end position="466"/>
    </location>
</feature>
<keyword evidence="1" id="KW-1133">Transmembrane helix</keyword>
<protein>
    <recommendedName>
        <fullName evidence="4">Haloacid dehalogenase-like hydrolase</fullName>
    </recommendedName>
</protein>
<dbReference type="AlphaFoldDB" id="A0A7X8YGF6"/>
<keyword evidence="1" id="KW-0472">Membrane</keyword>
<organism evidence="2 3">
    <name type="scientific">Vibrio agarilyticus</name>
    <dbReference type="NCBI Taxonomy" id="2726741"/>
    <lineage>
        <taxon>Bacteria</taxon>
        <taxon>Pseudomonadati</taxon>
        <taxon>Pseudomonadota</taxon>
        <taxon>Gammaproteobacteria</taxon>
        <taxon>Vibrionales</taxon>
        <taxon>Vibrionaceae</taxon>
        <taxon>Vibrio</taxon>
    </lineage>
</organism>
<evidence type="ECO:0000313" key="2">
    <source>
        <dbReference type="EMBL" id="NLS12490.1"/>
    </source>
</evidence>
<feature type="transmembrane region" description="Helical" evidence="1">
    <location>
        <begin position="277"/>
        <end position="297"/>
    </location>
</feature>
<feature type="transmembrane region" description="Helical" evidence="1">
    <location>
        <begin position="329"/>
        <end position="348"/>
    </location>
</feature>
<sequence length="513" mass="57817">MEGVKTTDECVHTDVVGETQETTHCTSDFELYSKINELSDDEPIIVDFDETLWLRNSTESFLAMVTPSVWVGFWLQLLGMLSPWRWLSPNDPEHTRDWIRVLVVTIVAPWSIGQWRRAASQQATQYINRPLYDALIQSKQPIFVASYGFRFVIQPLLDALSCNWQLAVASDLKNAPKLRQEGKGAAVVRILGEASVNSGLSISDSQLDKDLFAMTRYSALIRWPNAKYEQAGLKPMLPFAYLKKVKRPNESYFTRAILGHDYLVLLLTFTLVSSTPWLSAISLFLFVLSYFTAYEIGYNENDRLGLRYEAHPKVSDAYQKLAKNYVPTFAWVCSALLAVPAAITASYVDGGVSSVFEGGVGGAAVNIWLVFMGLIIAVRIVFAWFNRLTEVGRMVPMLILQLARSVGYLLIFTTTSVGVFFLVSQALSKWIPYLVYRCGGSRERCPNHMINAMLLCCFLFALSMAGDNASIWDDWSTWVILGYSAARAVIELRKFLPHFKLLQPVVQPQTEQQ</sequence>
<feature type="transmembrane region" description="Helical" evidence="1">
    <location>
        <begin position="252"/>
        <end position="271"/>
    </location>
</feature>
<evidence type="ECO:0000256" key="1">
    <source>
        <dbReference type="SAM" id="Phobius"/>
    </source>
</evidence>
<dbReference type="Proteomes" id="UP000535589">
    <property type="component" value="Unassembled WGS sequence"/>
</dbReference>
<evidence type="ECO:0008006" key="4">
    <source>
        <dbReference type="Google" id="ProtNLM"/>
    </source>
</evidence>
<name>A0A7X8YGF6_9VIBR</name>
<feature type="transmembrane region" description="Helical" evidence="1">
    <location>
        <begin position="406"/>
        <end position="428"/>
    </location>
</feature>
<keyword evidence="3" id="KW-1185">Reference proteome</keyword>